<reference evidence="8" key="1">
    <citation type="submission" date="2017-02" db="UniProtKB">
        <authorList>
            <consortium name="WormBaseParasite"/>
        </authorList>
    </citation>
    <scope>IDENTIFICATION</scope>
</reference>
<dbReference type="Gene3D" id="3.30.230.80">
    <property type="match status" value="1"/>
</dbReference>
<comment type="similarity">
    <text evidence="1">Belongs to the heat shock protein 90 family.</text>
</comment>
<dbReference type="SUPFAM" id="SSF110942">
    <property type="entry name" value="HSP90 C-terminal domain"/>
    <property type="match status" value="1"/>
</dbReference>
<feature type="binding site" evidence="5">
    <location>
        <position position="36"/>
    </location>
    <ligand>
        <name>ATP</name>
        <dbReference type="ChEBI" id="CHEBI:30616"/>
    </ligand>
</feature>
<dbReference type="Proteomes" id="UP000274504">
    <property type="component" value="Unassembled WGS sequence"/>
</dbReference>
<dbReference type="GO" id="GO:0005524">
    <property type="term" value="F:ATP binding"/>
    <property type="evidence" value="ECO:0007669"/>
    <property type="project" value="UniProtKB-KW"/>
</dbReference>
<dbReference type="OrthoDB" id="5426351at2759"/>
<dbReference type="Gene3D" id="3.30.565.10">
    <property type="entry name" value="Histidine kinase-like ATPase, C-terminal domain"/>
    <property type="match status" value="1"/>
</dbReference>
<gene>
    <name evidence="6" type="ORF">HDID_LOCUS5277</name>
</gene>
<dbReference type="Pfam" id="PF00183">
    <property type="entry name" value="HSP90"/>
    <property type="match status" value="1"/>
</dbReference>
<dbReference type="PIRSF" id="PIRSF002583">
    <property type="entry name" value="Hsp90"/>
    <property type="match status" value="1"/>
</dbReference>
<dbReference type="Gene3D" id="3.40.50.11260">
    <property type="match status" value="1"/>
</dbReference>
<keyword evidence="3 5" id="KW-0067">ATP-binding</keyword>
<evidence type="ECO:0000313" key="6">
    <source>
        <dbReference type="EMBL" id="VDL57595.1"/>
    </source>
</evidence>
<evidence type="ECO:0000256" key="4">
    <source>
        <dbReference type="ARBA" id="ARBA00023186"/>
    </source>
</evidence>
<organism evidence="8">
    <name type="scientific">Hymenolepis diminuta</name>
    <name type="common">Rat tapeworm</name>
    <dbReference type="NCBI Taxonomy" id="6216"/>
    <lineage>
        <taxon>Eukaryota</taxon>
        <taxon>Metazoa</taxon>
        <taxon>Spiralia</taxon>
        <taxon>Lophotrochozoa</taxon>
        <taxon>Platyhelminthes</taxon>
        <taxon>Cestoda</taxon>
        <taxon>Eucestoda</taxon>
        <taxon>Cyclophyllidea</taxon>
        <taxon>Hymenolepididae</taxon>
        <taxon>Hymenolepis</taxon>
    </lineage>
</organism>
<dbReference type="PANTHER" id="PTHR11528">
    <property type="entry name" value="HEAT SHOCK PROTEIN 90 FAMILY MEMBER"/>
    <property type="match status" value="1"/>
</dbReference>
<dbReference type="SUPFAM" id="SSF54211">
    <property type="entry name" value="Ribosomal protein S5 domain 2-like"/>
    <property type="match status" value="1"/>
</dbReference>
<dbReference type="InterPro" id="IPR001404">
    <property type="entry name" value="Hsp90_fam"/>
</dbReference>
<evidence type="ECO:0000313" key="7">
    <source>
        <dbReference type="Proteomes" id="UP000274504"/>
    </source>
</evidence>
<accession>A0A0R3SK14</accession>
<dbReference type="STRING" id="6216.A0A0R3SK14"/>
<reference evidence="6 7" key="2">
    <citation type="submission" date="2018-11" db="EMBL/GenBank/DDBJ databases">
        <authorList>
            <consortium name="Pathogen Informatics"/>
        </authorList>
    </citation>
    <scope>NUCLEOTIDE SEQUENCE [LARGE SCALE GENOMIC DNA]</scope>
</reference>
<evidence type="ECO:0000313" key="8">
    <source>
        <dbReference type="WBParaSite" id="HDID_0000527901-mRNA-1"/>
    </source>
</evidence>
<dbReference type="InterPro" id="IPR020568">
    <property type="entry name" value="Ribosomal_Su5_D2-typ_SF"/>
</dbReference>
<evidence type="ECO:0000256" key="5">
    <source>
        <dbReference type="PIRSR" id="PIRSR002583-1"/>
    </source>
</evidence>
<name>A0A0R3SK14_HYMDI</name>
<dbReference type="WBParaSite" id="HDID_0000527901-mRNA-1">
    <property type="protein sequence ID" value="HDID_0000527901-mRNA-1"/>
    <property type="gene ID" value="HDID_0000527901"/>
</dbReference>
<feature type="binding site" evidence="5">
    <location>
        <position position="155"/>
    </location>
    <ligand>
        <name>ATP</name>
        <dbReference type="ChEBI" id="CHEBI:30616"/>
    </ligand>
</feature>
<evidence type="ECO:0000256" key="2">
    <source>
        <dbReference type="ARBA" id="ARBA00022741"/>
    </source>
</evidence>
<dbReference type="GO" id="GO:0051082">
    <property type="term" value="F:unfolded protein binding"/>
    <property type="evidence" value="ECO:0007669"/>
    <property type="project" value="InterPro"/>
</dbReference>
<protein>
    <submittedName>
        <fullName evidence="8">HATPase_c domain-containing protein</fullName>
    </submittedName>
</protein>
<sequence>MTHLQVVTRSFGVDTSNMRKILVESAKGGHEGFLVELVKSAGYALARICNRECLSSEEKAGLCVKLMADQSEGTLTVADNGYGMSSSELEGILGPVVCSETSQGCQFGLGFYSVFKVANKVEVISKKDGEQHILMLTTGCVYNLDAYAGELDRGTRVILHLKKEHSMFLLPTVIEEIIQKNFKFIDFPIKLISNGQDEKLLNVGQTIWTQNFDKVSHEDCVNLYRYLSGNNDEPISTKPFSYSGGITMQGLLLLSKNRGKNMDRLGIKVYLNRTCISNNINSSIRQYLPYLYGLINIDGDSITLDADNSLPYKFENEKNEYLLEVLFKWFEELSQNEKIYCTISDILKPFILSVFFHDKNFISLLRYYSSKSENRMISFDEYISRMKKNQREIYLVGGESVEMMRESAICEKLLQSDVEVLFTVDPNDNDLFSGYHEYKGYRLVGVAALSTDIYLNMEDEEKHAKACNEYASTCSIINQYLPDKNIWVKVSRRLVNTPCCAIVDSVDKFSSSHSHHYNVYDLDGILFEINPNHETIIRLKELCTDENTKPDVYVPIIQMLFETALVDGSYTLSDPIHYSNLVYEVIRSSLNISKPATPILAGDKGADPF</sequence>
<dbReference type="InterPro" id="IPR037196">
    <property type="entry name" value="HSP90_C"/>
</dbReference>
<dbReference type="Pfam" id="PF13589">
    <property type="entry name" value="HATPase_c_3"/>
    <property type="match status" value="1"/>
</dbReference>
<feature type="binding site" evidence="5">
    <location>
        <position position="79"/>
    </location>
    <ligand>
        <name>ATP</name>
        <dbReference type="ChEBI" id="CHEBI:30616"/>
    </ligand>
</feature>
<dbReference type="InterPro" id="IPR036890">
    <property type="entry name" value="HATPase_C_sf"/>
</dbReference>
<proteinExistence type="inferred from homology"/>
<dbReference type="EMBL" id="UYSG01002565">
    <property type="protein sequence ID" value="VDL57595.1"/>
    <property type="molecule type" value="Genomic_DNA"/>
</dbReference>
<dbReference type="Gene3D" id="1.20.120.790">
    <property type="entry name" value="Heat shock protein 90, C-terminal domain"/>
    <property type="match status" value="1"/>
</dbReference>
<feature type="binding site" evidence="5">
    <location>
        <position position="84"/>
    </location>
    <ligand>
        <name>ATP</name>
        <dbReference type="ChEBI" id="CHEBI:30616"/>
    </ligand>
</feature>
<feature type="binding site" evidence="5">
    <location>
        <begin position="106"/>
        <end position="111"/>
    </location>
    <ligand>
        <name>ATP</name>
        <dbReference type="ChEBI" id="CHEBI:30616"/>
    </ligand>
</feature>
<evidence type="ECO:0000256" key="1">
    <source>
        <dbReference type="ARBA" id="ARBA00008239"/>
    </source>
</evidence>
<dbReference type="GO" id="GO:0016887">
    <property type="term" value="F:ATP hydrolysis activity"/>
    <property type="evidence" value="ECO:0007669"/>
    <property type="project" value="InterPro"/>
</dbReference>
<keyword evidence="2 5" id="KW-0547">Nucleotide-binding</keyword>
<dbReference type="AlphaFoldDB" id="A0A0R3SK14"/>
<keyword evidence="4" id="KW-0143">Chaperone</keyword>
<dbReference type="GO" id="GO:0140662">
    <property type="term" value="F:ATP-dependent protein folding chaperone"/>
    <property type="evidence" value="ECO:0007669"/>
    <property type="project" value="InterPro"/>
</dbReference>
<evidence type="ECO:0000256" key="3">
    <source>
        <dbReference type="ARBA" id="ARBA00022840"/>
    </source>
</evidence>
<dbReference type="SUPFAM" id="SSF55874">
    <property type="entry name" value="ATPase domain of HSP90 chaperone/DNA topoisomerase II/histidine kinase"/>
    <property type="match status" value="1"/>
</dbReference>